<evidence type="ECO:0000256" key="3">
    <source>
        <dbReference type="ARBA" id="ARBA00022801"/>
    </source>
</evidence>
<comment type="similarity">
    <text evidence="1 6 7">Belongs to the peptidase S8 family.</text>
</comment>
<comment type="caution">
    <text evidence="9">The sequence shown here is derived from an EMBL/GenBank/DDBJ whole genome shotgun (WGS) entry which is preliminary data.</text>
</comment>
<feature type="active site" description="Charge relay system" evidence="5 6">
    <location>
        <position position="220"/>
    </location>
</feature>
<reference evidence="9 10" key="1">
    <citation type="submission" date="2020-02" db="EMBL/GenBank/DDBJ databases">
        <title>Albibacoteraceae fam. nov., the first described family within the subdivision 4 Verrucomicrobia.</title>
        <authorList>
            <person name="Xi F."/>
        </authorList>
    </citation>
    <scope>NUCLEOTIDE SEQUENCE [LARGE SCALE GENOMIC DNA]</scope>
    <source>
        <strain evidence="9 10">CK1056</strain>
    </source>
</reference>
<evidence type="ECO:0000256" key="2">
    <source>
        <dbReference type="ARBA" id="ARBA00022670"/>
    </source>
</evidence>
<feature type="active site" description="Charge relay system" evidence="5 6">
    <location>
        <position position="455"/>
    </location>
</feature>
<dbReference type="InterPro" id="IPR023827">
    <property type="entry name" value="Peptidase_S8_Asp-AS"/>
</dbReference>
<dbReference type="GO" id="GO:0006508">
    <property type="term" value="P:proteolysis"/>
    <property type="evidence" value="ECO:0007669"/>
    <property type="project" value="UniProtKB-KW"/>
</dbReference>
<dbReference type="PROSITE" id="PS00138">
    <property type="entry name" value="SUBTILASE_SER"/>
    <property type="match status" value="1"/>
</dbReference>
<dbReference type="RefSeq" id="WP_163961459.1">
    <property type="nucleotide sequence ID" value="NZ_JAAGNX010000001.1"/>
</dbReference>
<gene>
    <name evidence="9" type="ORF">G0Q06_00720</name>
</gene>
<dbReference type="SUPFAM" id="SSF52743">
    <property type="entry name" value="Subtilisin-like"/>
    <property type="match status" value="1"/>
</dbReference>
<evidence type="ECO:0000256" key="4">
    <source>
        <dbReference type="ARBA" id="ARBA00022825"/>
    </source>
</evidence>
<dbReference type="InterPro" id="IPR015500">
    <property type="entry name" value="Peptidase_S8_subtilisin-rel"/>
</dbReference>
<accession>A0A6B2LY31</accession>
<evidence type="ECO:0000256" key="6">
    <source>
        <dbReference type="PROSITE-ProRule" id="PRU01240"/>
    </source>
</evidence>
<organism evidence="9 10">
    <name type="scientific">Oceanipulchritudo coccoides</name>
    <dbReference type="NCBI Taxonomy" id="2706888"/>
    <lineage>
        <taxon>Bacteria</taxon>
        <taxon>Pseudomonadati</taxon>
        <taxon>Verrucomicrobiota</taxon>
        <taxon>Opitutia</taxon>
        <taxon>Puniceicoccales</taxon>
        <taxon>Oceanipulchritudinaceae</taxon>
        <taxon>Oceanipulchritudo</taxon>
    </lineage>
</organism>
<evidence type="ECO:0000256" key="5">
    <source>
        <dbReference type="PIRSR" id="PIRSR615500-1"/>
    </source>
</evidence>
<evidence type="ECO:0000313" key="10">
    <source>
        <dbReference type="Proteomes" id="UP000478417"/>
    </source>
</evidence>
<evidence type="ECO:0000259" key="8">
    <source>
        <dbReference type="Pfam" id="PF00082"/>
    </source>
</evidence>
<dbReference type="AlphaFoldDB" id="A0A6B2LY31"/>
<keyword evidence="10" id="KW-1185">Reference proteome</keyword>
<dbReference type="InterPro" id="IPR022398">
    <property type="entry name" value="Peptidase_S8_His-AS"/>
</dbReference>
<evidence type="ECO:0000256" key="7">
    <source>
        <dbReference type="RuleBase" id="RU003355"/>
    </source>
</evidence>
<dbReference type="InterPro" id="IPR034204">
    <property type="entry name" value="PfSUB1-like_cat_dom"/>
</dbReference>
<feature type="active site" description="Charge relay system" evidence="5 6">
    <location>
        <position position="279"/>
    </location>
</feature>
<dbReference type="PROSITE" id="PS00137">
    <property type="entry name" value="SUBTILASE_HIS"/>
    <property type="match status" value="1"/>
</dbReference>
<evidence type="ECO:0000256" key="1">
    <source>
        <dbReference type="ARBA" id="ARBA00011073"/>
    </source>
</evidence>
<keyword evidence="3 6" id="KW-0378">Hydrolase</keyword>
<dbReference type="Pfam" id="PF00082">
    <property type="entry name" value="Peptidase_S8"/>
    <property type="match status" value="1"/>
</dbReference>
<dbReference type="GO" id="GO:0004252">
    <property type="term" value="F:serine-type endopeptidase activity"/>
    <property type="evidence" value="ECO:0007669"/>
    <property type="project" value="UniProtKB-UniRule"/>
</dbReference>
<dbReference type="CDD" id="cd07473">
    <property type="entry name" value="Peptidases_S8_Subtilisin_like"/>
    <property type="match status" value="1"/>
</dbReference>
<dbReference type="PRINTS" id="PR00723">
    <property type="entry name" value="SUBTILISIN"/>
</dbReference>
<dbReference type="EMBL" id="JAAGNX010000001">
    <property type="protein sequence ID" value="NDV60966.1"/>
    <property type="molecule type" value="Genomic_DNA"/>
</dbReference>
<dbReference type="PANTHER" id="PTHR43806:SF11">
    <property type="entry name" value="CEREVISIN-RELATED"/>
    <property type="match status" value="1"/>
</dbReference>
<dbReference type="Proteomes" id="UP000478417">
    <property type="component" value="Unassembled WGS sequence"/>
</dbReference>
<dbReference type="InterPro" id="IPR000209">
    <property type="entry name" value="Peptidase_S8/S53_dom"/>
</dbReference>
<dbReference type="InterPro" id="IPR036852">
    <property type="entry name" value="Peptidase_S8/S53_dom_sf"/>
</dbReference>
<evidence type="ECO:0000313" key="9">
    <source>
        <dbReference type="EMBL" id="NDV60966.1"/>
    </source>
</evidence>
<feature type="domain" description="Peptidase S8/S53" evidence="8">
    <location>
        <begin position="212"/>
        <end position="489"/>
    </location>
</feature>
<name>A0A6B2LY31_9BACT</name>
<keyword evidence="2 6" id="KW-0645">Protease</keyword>
<dbReference type="Gene3D" id="3.40.50.200">
    <property type="entry name" value="Peptidase S8/S53 domain"/>
    <property type="match status" value="1"/>
</dbReference>
<keyword evidence="4 6" id="KW-0720">Serine protease</keyword>
<dbReference type="PANTHER" id="PTHR43806">
    <property type="entry name" value="PEPTIDASE S8"/>
    <property type="match status" value="1"/>
</dbReference>
<protein>
    <submittedName>
        <fullName evidence="9">S8 family serine peptidase</fullName>
    </submittedName>
</protein>
<dbReference type="InterPro" id="IPR050131">
    <property type="entry name" value="Peptidase_S8_subtilisin-like"/>
</dbReference>
<proteinExistence type="inferred from homology"/>
<dbReference type="PROSITE" id="PS51892">
    <property type="entry name" value="SUBTILASE"/>
    <property type="match status" value="1"/>
</dbReference>
<dbReference type="PROSITE" id="PS00136">
    <property type="entry name" value="SUBTILASE_ASP"/>
    <property type="match status" value="1"/>
</dbReference>
<sequence length="673" mass="72938">MKAPSSLICLLVVVYPPAGIEMNGPGSVSAQYPGSIPVLSVCGQGQVTGKNFINQRITPLEDGWVVESLEETGDAAMLYLHVREEYSGSISPDNLVNRDAWCADRLVISTSSTGMPIGPEIEKQLLALGLTLQRSVPFSPVRVYSLPVMSLDAVGQWKGKLNTLFRESGITVSRDHILYPVSTTPDDPRFPEQWALEQIRAPDGWDLTTGSDEVIVAVLDTGLHDSHEDFFDGIASNLWSNPEDPIDGIDNDDNGFVDDAYGWDFVNETGTSMEDTHGHGTMVSGLLGARGNNGIGVSGVAWNMKILPMRAGAVSLPNSVLAQAMDYVTDLRLRGYPIVATSNSYGYYPYEKPSPEEWSATEVLGQAIERARQAGIMVITASGNGGQNNDSQYVRHFFPSDAIQHNVISVNALEQSGALWRGSNYGIESVDIAAPGLGVLTTYNDGGYRLYSGTSMAAPHVSGAAALLASLKPDLNTSWMRALILGTAAPHPSLDGKLTTGGSLDVAALLNLASLALDEAWKQLYWTEEELAAMTFSWDDNADSDAWSNLEELVFGGNPRMADSRSAFSVEEATFQRGMSHVKGFRVNLRYFWSPLADGLVSLDFESNPGVRGPWRPAIPVSHKFIEDDPATGLRTYEAEFLFPHSPAFMRLRLEPGPQKHPLGWGRAHGGVE</sequence>
<dbReference type="InterPro" id="IPR023828">
    <property type="entry name" value="Peptidase_S8_Ser-AS"/>
</dbReference>